<dbReference type="KEGG" id="surl:BI350_05630"/>
<name>A0A1D8JK73_9BACL</name>
<dbReference type="Proteomes" id="UP000185746">
    <property type="component" value="Chromosome"/>
</dbReference>
<proteinExistence type="predicted"/>
<dbReference type="PROSITE" id="PS51273">
    <property type="entry name" value="GATASE_TYPE_1"/>
    <property type="match status" value="1"/>
</dbReference>
<dbReference type="GO" id="GO:0005829">
    <property type="term" value="C:cytosol"/>
    <property type="evidence" value="ECO:0007669"/>
    <property type="project" value="TreeGrafter"/>
</dbReference>
<dbReference type="PANTHER" id="PTHR43235:SF1">
    <property type="entry name" value="GLUTAMINE AMIDOTRANSFERASE PB2B2.05-RELATED"/>
    <property type="match status" value="1"/>
</dbReference>
<dbReference type="InterPro" id="IPR029062">
    <property type="entry name" value="Class_I_gatase-like"/>
</dbReference>
<dbReference type="SUPFAM" id="SSF52317">
    <property type="entry name" value="Class I glutamine amidotransferase-like"/>
    <property type="match status" value="1"/>
</dbReference>
<dbReference type="RefSeq" id="WP_342672205.1">
    <property type="nucleotide sequence ID" value="NZ_CP017560.1"/>
</dbReference>
<dbReference type="PANTHER" id="PTHR43235">
    <property type="entry name" value="GLUTAMINE AMIDOTRANSFERASE PB2B2.05-RELATED"/>
    <property type="match status" value="1"/>
</dbReference>
<dbReference type="Pfam" id="PF07722">
    <property type="entry name" value="Peptidase_C26"/>
    <property type="match status" value="1"/>
</dbReference>
<dbReference type="InterPro" id="IPR011697">
    <property type="entry name" value="Peptidase_C26"/>
</dbReference>
<dbReference type="Gene3D" id="3.40.50.880">
    <property type="match status" value="1"/>
</dbReference>
<sequence length="254" mass="27666">MGIVLRTSHVRKKGGVAIKPVIGITASRNKKGAAIVNETYIQAILKAGGNPIILPSNLVGNIGDLIRIVDGVVLIGGGDIDPTLFSEEPHIHLGEVDPMRDVAEIALAKAVLRTRKPLLGICRGLQILNVAMGGNMYQDIYSQRENTTIQHSQQAPTCHPTHFVKLKQGSLLQKIATEETIKVNSFHHQAVRDVPQPLQVCGIASDGIIEAIESTIHPFVLGVQWHPEALVQKEDKISMKIFEAFIHKSKESRG</sequence>
<evidence type="ECO:0000313" key="1">
    <source>
        <dbReference type="EMBL" id="AOV09107.1"/>
    </source>
</evidence>
<dbReference type="GO" id="GO:0033969">
    <property type="term" value="F:gamma-glutamyl-gamma-aminobutyrate hydrolase activity"/>
    <property type="evidence" value="ECO:0007669"/>
    <property type="project" value="TreeGrafter"/>
</dbReference>
<organism evidence="1 2">
    <name type="scientific">Sporosarcina ureilytica</name>
    <dbReference type="NCBI Taxonomy" id="298596"/>
    <lineage>
        <taxon>Bacteria</taxon>
        <taxon>Bacillati</taxon>
        <taxon>Bacillota</taxon>
        <taxon>Bacilli</taxon>
        <taxon>Bacillales</taxon>
        <taxon>Caryophanaceae</taxon>
        <taxon>Sporosarcina</taxon>
    </lineage>
</organism>
<keyword evidence="2" id="KW-1185">Reference proteome</keyword>
<reference evidence="1 2" key="1">
    <citation type="submission" date="2016-09" db="EMBL/GenBank/DDBJ databases">
        <title>Complete genome sequence of the Lysinibacillus sphaericus LMG 22257, a specie of Bacillus with ureolytic activity that can effectively biodeposit calcium carbonate.</title>
        <authorList>
            <person name="Yan W."/>
        </authorList>
    </citation>
    <scope>NUCLEOTIDE SEQUENCE [LARGE SCALE GENOMIC DNA]</scope>
    <source>
        <strain evidence="1 2">LMG 22257</strain>
    </source>
</reference>
<evidence type="ECO:0000313" key="2">
    <source>
        <dbReference type="Proteomes" id="UP000185746"/>
    </source>
</evidence>
<dbReference type="FunFam" id="3.40.50.880:FF:000030">
    <property type="entry name" value="Gamma-glutamyl-gamma-aminobutyrate hydrolase PuuD"/>
    <property type="match status" value="1"/>
</dbReference>
<gene>
    <name evidence="1" type="ORF">BI350_05630</name>
</gene>
<dbReference type="CDD" id="cd01745">
    <property type="entry name" value="GATase1_2"/>
    <property type="match status" value="1"/>
</dbReference>
<dbReference type="GO" id="GO:0006598">
    <property type="term" value="P:polyamine catabolic process"/>
    <property type="evidence" value="ECO:0007669"/>
    <property type="project" value="TreeGrafter"/>
</dbReference>
<dbReference type="InterPro" id="IPR044668">
    <property type="entry name" value="PuuD-like"/>
</dbReference>
<protein>
    <submittedName>
        <fullName evidence="1">Uncharacterized protein</fullName>
    </submittedName>
</protein>
<dbReference type="AlphaFoldDB" id="A0A1D8JK73"/>
<accession>A0A1D8JK73</accession>
<dbReference type="EMBL" id="CP017560">
    <property type="protein sequence ID" value="AOV09107.1"/>
    <property type="molecule type" value="Genomic_DNA"/>
</dbReference>